<feature type="compositionally biased region" description="Basic and acidic residues" evidence="1">
    <location>
        <begin position="69"/>
        <end position="78"/>
    </location>
</feature>
<dbReference type="AlphaFoldDB" id="A0AAP0F8R6"/>
<accession>A0AAP0F8R6</accession>
<feature type="region of interest" description="Disordered" evidence="1">
    <location>
        <begin position="39"/>
        <end position="93"/>
    </location>
</feature>
<feature type="compositionally biased region" description="Acidic residues" evidence="1">
    <location>
        <begin position="79"/>
        <end position="93"/>
    </location>
</feature>
<organism evidence="2 3">
    <name type="scientific">Stephania cephalantha</name>
    <dbReference type="NCBI Taxonomy" id="152367"/>
    <lineage>
        <taxon>Eukaryota</taxon>
        <taxon>Viridiplantae</taxon>
        <taxon>Streptophyta</taxon>
        <taxon>Embryophyta</taxon>
        <taxon>Tracheophyta</taxon>
        <taxon>Spermatophyta</taxon>
        <taxon>Magnoliopsida</taxon>
        <taxon>Ranunculales</taxon>
        <taxon>Menispermaceae</taxon>
        <taxon>Menispermoideae</taxon>
        <taxon>Cissampelideae</taxon>
        <taxon>Stephania</taxon>
    </lineage>
</organism>
<name>A0AAP0F8R6_9MAGN</name>
<proteinExistence type="predicted"/>
<keyword evidence="3" id="KW-1185">Reference proteome</keyword>
<comment type="caution">
    <text evidence="2">The sequence shown here is derived from an EMBL/GenBank/DDBJ whole genome shotgun (WGS) entry which is preliminary data.</text>
</comment>
<gene>
    <name evidence="2" type="ORF">Scep_022811</name>
</gene>
<evidence type="ECO:0000256" key="1">
    <source>
        <dbReference type="SAM" id="MobiDB-lite"/>
    </source>
</evidence>
<protein>
    <submittedName>
        <fullName evidence="2">Uncharacterized protein</fullName>
    </submittedName>
</protein>
<sequence length="93" mass="10527">MGGGRCHAGDRLPWWTRISQTISYRKSKQLTHITNVVDDEASSAHSFGSSSSDSSEEKWVQVEEGNMEQEGKKNKWDVEESEECSEEESDEES</sequence>
<reference evidence="2 3" key="1">
    <citation type="submission" date="2024-01" db="EMBL/GenBank/DDBJ databases">
        <title>Genome assemblies of Stephania.</title>
        <authorList>
            <person name="Yang L."/>
        </authorList>
    </citation>
    <scope>NUCLEOTIDE SEQUENCE [LARGE SCALE GENOMIC DNA]</scope>
    <source>
        <strain evidence="2">JXDWG</strain>
        <tissue evidence="2">Leaf</tissue>
    </source>
</reference>
<feature type="compositionally biased region" description="Low complexity" evidence="1">
    <location>
        <begin position="43"/>
        <end position="53"/>
    </location>
</feature>
<evidence type="ECO:0000313" key="2">
    <source>
        <dbReference type="EMBL" id="KAK9105967.1"/>
    </source>
</evidence>
<dbReference type="EMBL" id="JBBNAG010000009">
    <property type="protein sequence ID" value="KAK9105967.1"/>
    <property type="molecule type" value="Genomic_DNA"/>
</dbReference>
<dbReference type="Proteomes" id="UP001419268">
    <property type="component" value="Unassembled WGS sequence"/>
</dbReference>
<evidence type="ECO:0000313" key="3">
    <source>
        <dbReference type="Proteomes" id="UP001419268"/>
    </source>
</evidence>